<evidence type="ECO:0000256" key="7">
    <source>
        <dbReference type="ARBA" id="ARBA00024184"/>
    </source>
</evidence>
<dbReference type="InterPro" id="IPR002902">
    <property type="entry name" value="GNK2"/>
</dbReference>
<evidence type="ECO:0000313" key="12">
    <source>
        <dbReference type="Proteomes" id="UP000834106"/>
    </source>
</evidence>
<keyword evidence="12" id="KW-1185">Reference proteome</keyword>
<comment type="subcellular location">
    <subcellularLocation>
        <location evidence="7">Cell junction</location>
        <location evidence="7">Plasmodesma</location>
    </subcellularLocation>
    <subcellularLocation>
        <location evidence="1">Cell membrane</location>
        <topology evidence="1">Single-pass type I membrane protein</topology>
    </subcellularLocation>
</comment>
<keyword evidence="3 9" id="KW-0732">Signal</keyword>
<name>A0AAD1Z2U8_9LAMI</name>
<evidence type="ECO:0000256" key="5">
    <source>
        <dbReference type="ARBA" id="ARBA00022949"/>
    </source>
</evidence>
<evidence type="ECO:0000256" key="6">
    <source>
        <dbReference type="ARBA" id="ARBA00023157"/>
    </source>
</evidence>
<dbReference type="PANTHER" id="PTHR32080">
    <property type="entry name" value="ANTIFUNGAL PROTEIN GINKBILOBIN-2-LIKE"/>
    <property type="match status" value="1"/>
</dbReference>
<keyword evidence="2" id="KW-0945">Host-virus interaction</keyword>
<feature type="domain" description="Gnk2-homologous" evidence="10">
    <location>
        <begin position="46"/>
        <end position="96"/>
    </location>
</feature>
<dbReference type="InterPro" id="IPR051378">
    <property type="entry name" value="Cell2Cell_Antifungal"/>
</dbReference>
<keyword evidence="6" id="KW-1015">Disulfide bond</keyword>
<dbReference type="GO" id="GO:0005886">
    <property type="term" value="C:plasma membrane"/>
    <property type="evidence" value="ECO:0007669"/>
    <property type="project" value="UniProtKB-SubCell"/>
</dbReference>
<evidence type="ECO:0000256" key="2">
    <source>
        <dbReference type="ARBA" id="ARBA00022581"/>
    </source>
</evidence>
<dbReference type="GO" id="GO:0010497">
    <property type="term" value="P:plasmodesmata-mediated intercellular transport"/>
    <property type="evidence" value="ECO:0007669"/>
    <property type="project" value="TreeGrafter"/>
</dbReference>
<dbReference type="CDD" id="cd23509">
    <property type="entry name" value="Gnk2-like"/>
    <property type="match status" value="1"/>
</dbReference>
<evidence type="ECO:0000259" key="10">
    <source>
        <dbReference type="Pfam" id="PF01657"/>
    </source>
</evidence>
<dbReference type="EMBL" id="OU503040">
    <property type="protein sequence ID" value="CAI9761834.1"/>
    <property type="molecule type" value="Genomic_DNA"/>
</dbReference>
<keyword evidence="5" id="KW-0965">Cell junction</keyword>
<dbReference type="Gene3D" id="3.30.430.20">
    <property type="entry name" value="Gnk2 domain, C-X8-C-X2-C motif"/>
    <property type="match status" value="1"/>
</dbReference>
<dbReference type="PANTHER" id="PTHR32080:SF24">
    <property type="entry name" value="PLASMODESMATA-LOCATED PROTEIN 2"/>
    <property type="match status" value="1"/>
</dbReference>
<evidence type="ECO:0000313" key="11">
    <source>
        <dbReference type="EMBL" id="CAI9761834.1"/>
    </source>
</evidence>
<feature type="chain" id="PRO_5042198663" description="Gnk2-homologous domain-containing protein" evidence="9">
    <location>
        <begin position="30"/>
        <end position="227"/>
    </location>
</feature>
<evidence type="ECO:0000256" key="4">
    <source>
        <dbReference type="ARBA" id="ARBA00022737"/>
    </source>
</evidence>
<reference evidence="11" key="1">
    <citation type="submission" date="2023-05" db="EMBL/GenBank/DDBJ databases">
        <authorList>
            <person name="Huff M."/>
        </authorList>
    </citation>
    <scope>NUCLEOTIDE SEQUENCE</scope>
</reference>
<proteinExistence type="inferred from homology"/>
<evidence type="ECO:0000256" key="8">
    <source>
        <dbReference type="ARBA" id="ARBA00038393"/>
    </source>
</evidence>
<dbReference type="AlphaFoldDB" id="A0AAD1Z2U8"/>
<gene>
    <name evidence="11" type="ORF">FPE_LOCUS9264</name>
</gene>
<dbReference type="GO" id="GO:0009506">
    <property type="term" value="C:plasmodesma"/>
    <property type="evidence" value="ECO:0007669"/>
    <property type="project" value="UniProtKB-SubCell"/>
</dbReference>
<dbReference type="Pfam" id="PF01657">
    <property type="entry name" value="Stress-antifung"/>
    <property type="match status" value="1"/>
</dbReference>
<comment type="similarity">
    <text evidence="8">Belongs to the cysteine-rich repeat secretory protein family. Plasmodesmata-located proteins (PDLD) subfamily.</text>
</comment>
<dbReference type="Proteomes" id="UP000834106">
    <property type="component" value="Chromosome 5"/>
</dbReference>
<evidence type="ECO:0000256" key="3">
    <source>
        <dbReference type="ARBA" id="ARBA00022729"/>
    </source>
</evidence>
<evidence type="ECO:0000256" key="9">
    <source>
        <dbReference type="SAM" id="SignalP"/>
    </source>
</evidence>
<feature type="signal peptide" evidence="9">
    <location>
        <begin position="1"/>
        <end position="29"/>
    </location>
</feature>
<protein>
    <recommendedName>
        <fullName evidence="10">Gnk2-homologous domain-containing protein</fullName>
    </recommendedName>
</protein>
<dbReference type="InterPro" id="IPR038408">
    <property type="entry name" value="GNK2_sf"/>
</dbReference>
<evidence type="ECO:0000256" key="1">
    <source>
        <dbReference type="ARBA" id="ARBA00004251"/>
    </source>
</evidence>
<dbReference type="GO" id="GO:0046739">
    <property type="term" value="P:transport of virus in multicellular host"/>
    <property type="evidence" value="ECO:0007669"/>
    <property type="project" value="TreeGrafter"/>
</dbReference>
<accession>A0AAD1Z2U8</accession>
<organism evidence="11 12">
    <name type="scientific">Fraxinus pennsylvanica</name>
    <dbReference type="NCBI Taxonomy" id="56036"/>
    <lineage>
        <taxon>Eukaryota</taxon>
        <taxon>Viridiplantae</taxon>
        <taxon>Streptophyta</taxon>
        <taxon>Embryophyta</taxon>
        <taxon>Tracheophyta</taxon>
        <taxon>Spermatophyta</taxon>
        <taxon>Magnoliopsida</taxon>
        <taxon>eudicotyledons</taxon>
        <taxon>Gunneridae</taxon>
        <taxon>Pentapetalae</taxon>
        <taxon>asterids</taxon>
        <taxon>lamiids</taxon>
        <taxon>Lamiales</taxon>
        <taxon>Oleaceae</taxon>
        <taxon>Oleeae</taxon>
        <taxon>Fraxinus</taxon>
    </lineage>
</organism>
<keyword evidence="4" id="KW-0677">Repeat</keyword>
<sequence length="227" mass="24079">MGLPRITLHFVHVCLLILTILELTPVSKSAHDYTSLVYKGCAKQDLVDSTGVYSEALSALFGTLIAQSSKAKFYKTTTGSGQTTINGLFQCRGDLSGVLLISPVILGRRKVLNLQAAVAIASAQPATAKPPTIMGSVASPNISNSAATSSSAIVGGAPTAMSFNYPNMPPTPYLAISPYMLYEVARFSQISRMEKLYKTCIGKNVGGARYEANRDSAFFSLAISIIT</sequence>